<dbReference type="InterPro" id="IPR026823">
    <property type="entry name" value="cEGF"/>
</dbReference>
<dbReference type="SMART" id="SM00179">
    <property type="entry name" value="EGF_CA"/>
    <property type="match status" value="2"/>
</dbReference>
<dbReference type="GO" id="GO:0007160">
    <property type="term" value="P:cell-matrix adhesion"/>
    <property type="evidence" value="ECO:0007669"/>
    <property type="project" value="InterPro"/>
</dbReference>
<dbReference type="GO" id="GO:0005509">
    <property type="term" value="F:calcium ion binding"/>
    <property type="evidence" value="ECO:0007669"/>
    <property type="project" value="InterPro"/>
</dbReference>
<dbReference type="PROSITE" id="PS01186">
    <property type="entry name" value="EGF_2"/>
    <property type="match status" value="2"/>
</dbReference>
<keyword evidence="9" id="KW-1185">Reference proteome</keyword>
<sequence>MERQRPPVVSLPAMAIMMMMMMTTTMVLLWHPVTAQAQTNDTETPCTCVNGVCSRKVDSSVSCICDLHWEGDNCESAKARCSDDPCGENAECTNNPASTDGYRCECNNGFYLDEDSKCKEYKLWTGAWTETHTQLTNDDASTTFSEPVPFFSFNSMHVWFSDSGLLRLGGDSSNGGLEHPNRYVTSAWPAWPFYIAPYYSTAQSDQNVTVYYSKAELYGDTERNMTSSLLNYAKTVIRNEGESNALFDPVAAFSVTWNKVLPSSCTQSVCSESALFQTVLATDLQFTYAIVTWHNVLSRTELVGEPEILSGHSDPNGGFVSLTPEPKTRKVVPLFSSSEAPSSQPMKCIGDVIKFKEEKDVSALTQCPCQEKNAQLDFRFMHAATQSTSDRKVYEAKFFSGGLKQVCHYDSKGLFLLDPDNVGLPVEENPGDPSLSNIKMSCCQTASVLCAFFLRQFPTCRDGATPSLKIASGGGFSTLQMTTFSMEKFTFNGWGEYIILQTGDTEMQARTEKKQDANTTYFTAYALKLSSAEDSKWLQIYINTDGSLAHSWPQGTPLETDIYKVEASGDTITMTTLGLKFQVSKITDGSSPSLVHTINVPAEAVTKGLSGNSDPAQFPDGDSPPAPNATDEWRVSSKNESLFDYTKPSNTTFDLVNAHEGFQPEVLPMQSYQVLALFKNETIKNETVELCGEDVFCLQEFYLSGDQDQSNRALQRAQELIQMVNDLAKAPPKLQEFEFNQRVLSPNEIANNITLELKWVAGFDVLPTLEGTFAQIEGVSLDEEKNIILAGMDMTTLRGLKYPQTLAIVVTALTSHGNAVFWPKIYLCLCENDDQCLPYSYDVSDKDGQVGPTGNVIQVGCKCDSPTGHSSRATGRHCNQELDVCPNCFNVSACDSSKATDYCSPCPEHTQGNGFLCRDIDECGTNNGGCEQICTNTDFGATCSCRSGFNLNGSNCIDIDECKEDLEICSSSSSLKY</sequence>
<dbReference type="SMART" id="SM00181">
    <property type="entry name" value="EGF"/>
    <property type="match status" value="3"/>
</dbReference>
<dbReference type="InterPro" id="IPR001881">
    <property type="entry name" value="EGF-like_Ca-bd_dom"/>
</dbReference>
<dbReference type="OrthoDB" id="6102165at2759"/>
<dbReference type="InterPro" id="IPR009030">
    <property type="entry name" value="Growth_fac_rcpt_cys_sf"/>
</dbReference>
<feature type="signal peptide" evidence="6">
    <location>
        <begin position="1"/>
        <end position="37"/>
    </location>
</feature>
<dbReference type="PROSITE" id="PS50026">
    <property type="entry name" value="EGF_3"/>
    <property type="match status" value="1"/>
</dbReference>
<gene>
    <name evidence="8" type="ORF">EGW08_017783</name>
</gene>
<dbReference type="PANTHER" id="PTHR24034:SF205">
    <property type="entry name" value="NIDOGEN"/>
    <property type="match status" value="1"/>
</dbReference>
<proteinExistence type="predicted"/>
<dbReference type="AlphaFoldDB" id="A0A3S1AX35"/>
<evidence type="ECO:0000256" key="1">
    <source>
        <dbReference type="ARBA" id="ARBA00022536"/>
    </source>
</evidence>
<evidence type="ECO:0000256" key="2">
    <source>
        <dbReference type="ARBA" id="ARBA00022737"/>
    </source>
</evidence>
<keyword evidence="3" id="KW-1015">Disulfide bond</keyword>
<evidence type="ECO:0000256" key="3">
    <source>
        <dbReference type="ARBA" id="ARBA00023157"/>
    </source>
</evidence>
<feature type="non-terminal residue" evidence="8">
    <location>
        <position position="977"/>
    </location>
</feature>
<evidence type="ECO:0000256" key="5">
    <source>
        <dbReference type="SAM" id="MobiDB-lite"/>
    </source>
</evidence>
<evidence type="ECO:0000313" key="9">
    <source>
        <dbReference type="Proteomes" id="UP000271974"/>
    </source>
</evidence>
<keyword evidence="2" id="KW-0677">Repeat</keyword>
<dbReference type="Pfam" id="PF12662">
    <property type="entry name" value="cEGF"/>
    <property type="match status" value="1"/>
</dbReference>
<accession>A0A3S1AX35</accession>
<name>A0A3S1AX35_ELYCH</name>
<dbReference type="STRING" id="188477.A0A3S1AX35"/>
<reference evidence="8 9" key="1">
    <citation type="submission" date="2019-01" db="EMBL/GenBank/DDBJ databases">
        <title>A draft genome assembly of the solar-powered sea slug Elysia chlorotica.</title>
        <authorList>
            <person name="Cai H."/>
            <person name="Li Q."/>
            <person name="Fang X."/>
            <person name="Li J."/>
            <person name="Curtis N.E."/>
            <person name="Altenburger A."/>
            <person name="Shibata T."/>
            <person name="Feng M."/>
            <person name="Maeda T."/>
            <person name="Schwartz J.A."/>
            <person name="Shigenobu S."/>
            <person name="Lundholm N."/>
            <person name="Nishiyama T."/>
            <person name="Yang H."/>
            <person name="Hasebe M."/>
            <person name="Li S."/>
            <person name="Pierce S.K."/>
            <person name="Wang J."/>
        </authorList>
    </citation>
    <scope>NUCLEOTIDE SEQUENCE [LARGE SCALE GENOMIC DNA]</scope>
    <source>
        <strain evidence="8">EC2010</strain>
        <tissue evidence="8">Whole organism of an adult</tissue>
    </source>
</reference>
<dbReference type="InterPro" id="IPR000742">
    <property type="entry name" value="EGF"/>
</dbReference>
<dbReference type="CDD" id="cd00054">
    <property type="entry name" value="EGF_CA"/>
    <property type="match status" value="2"/>
</dbReference>
<dbReference type="EMBL" id="RQTK01000830">
    <property type="protein sequence ID" value="RUS74445.1"/>
    <property type="molecule type" value="Genomic_DNA"/>
</dbReference>
<dbReference type="InterPro" id="IPR003886">
    <property type="entry name" value="NIDO_dom"/>
</dbReference>
<feature type="domain" description="EGF-like" evidence="7">
    <location>
        <begin position="77"/>
        <end position="119"/>
    </location>
</feature>
<keyword evidence="1 4" id="KW-0245">EGF-like domain</keyword>
<feature type="chain" id="PRO_5018607899" description="EGF-like domain-containing protein" evidence="6">
    <location>
        <begin position="38"/>
        <end position="977"/>
    </location>
</feature>
<dbReference type="PANTHER" id="PTHR24034">
    <property type="entry name" value="EGF-LIKE DOMAIN-CONTAINING PROTEIN"/>
    <property type="match status" value="1"/>
</dbReference>
<protein>
    <recommendedName>
        <fullName evidence="7">EGF-like domain-containing protein</fullName>
    </recommendedName>
</protein>
<comment type="caution">
    <text evidence="8">The sequence shown here is derived from an EMBL/GenBank/DDBJ whole genome shotgun (WGS) entry which is preliminary data.</text>
</comment>
<dbReference type="SUPFAM" id="SSF57184">
    <property type="entry name" value="Growth factor receptor domain"/>
    <property type="match status" value="1"/>
</dbReference>
<evidence type="ECO:0000256" key="4">
    <source>
        <dbReference type="PROSITE-ProRule" id="PRU00076"/>
    </source>
</evidence>
<dbReference type="Pfam" id="PF06119">
    <property type="entry name" value="NIDO"/>
    <property type="match status" value="1"/>
</dbReference>
<evidence type="ECO:0000313" key="8">
    <source>
        <dbReference type="EMBL" id="RUS74445.1"/>
    </source>
</evidence>
<comment type="caution">
    <text evidence="4">Lacks conserved residue(s) required for the propagation of feature annotation.</text>
</comment>
<evidence type="ECO:0000256" key="6">
    <source>
        <dbReference type="SAM" id="SignalP"/>
    </source>
</evidence>
<evidence type="ECO:0000259" key="7">
    <source>
        <dbReference type="PROSITE" id="PS50026"/>
    </source>
</evidence>
<dbReference type="SUPFAM" id="SSF57196">
    <property type="entry name" value="EGF/Laminin"/>
    <property type="match status" value="1"/>
</dbReference>
<dbReference type="Gene3D" id="2.10.25.10">
    <property type="entry name" value="Laminin"/>
    <property type="match status" value="2"/>
</dbReference>
<feature type="region of interest" description="Disordered" evidence="5">
    <location>
        <begin position="606"/>
        <end position="632"/>
    </location>
</feature>
<keyword evidence="6" id="KW-0732">Signal</keyword>
<organism evidence="8 9">
    <name type="scientific">Elysia chlorotica</name>
    <name type="common">Eastern emerald elysia</name>
    <name type="synonym">Sea slug</name>
    <dbReference type="NCBI Taxonomy" id="188477"/>
    <lineage>
        <taxon>Eukaryota</taxon>
        <taxon>Metazoa</taxon>
        <taxon>Spiralia</taxon>
        <taxon>Lophotrochozoa</taxon>
        <taxon>Mollusca</taxon>
        <taxon>Gastropoda</taxon>
        <taxon>Heterobranchia</taxon>
        <taxon>Euthyneura</taxon>
        <taxon>Panpulmonata</taxon>
        <taxon>Sacoglossa</taxon>
        <taxon>Placobranchoidea</taxon>
        <taxon>Plakobranchidae</taxon>
        <taxon>Elysia</taxon>
    </lineage>
</organism>
<dbReference type="PROSITE" id="PS00022">
    <property type="entry name" value="EGF_1"/>
    <property type="match status" value="1"/>
</dbReference>
<dbReference type="Proteomes" id="UP000271974">
    <property type="component" value="Unassembled WGS sequence"/>
</dbReference>
<dbReference type="InterPro" id="IPR050751">
    <property type="entry name" value="ECM_structural_protein"/>
</dbReference>